<dbReference type="InterPro" id="IPR036608">
    <property type="entry name" value="MTH777-like_sf"/>
</dbReference>
<name>A0A1H7P334_9EURY</name>
<dbReference type="AlphaFoldDB" id="A0A1H7P334"/>
<organism evidence="1 2">
    <name type="scientific">Methanobrevibacter gottschalkii</name>
    <dbReference type="NCBI Taxonomy" id="190974"/>
    <lineage>
        <taxon>Archaea</taxon>
        <taxon>Methanobacteriati</taxon>
        <taxon>Methanobacteriota</taxon>
        <taxon>Methanomada group</taxon>
        <taxon>Methanobacteria</taxon>
        <taxon>Methanobacteriales</taxon>
        <taxon>Methanobacteriaceae</taxon>
        <taxon>Methanobrevibacter</taxon>
    </lineage>
</organism>
<proteinExistence type="predicted"/>
<dbReference type="PIRSF" id="PIRSF006600">
    <property type="entry name" value="UCP006600"/>
    <property type="match status" value="1"/>
</dbReference>
<evidence type="ECO:0008006" key="3">
    <source>
        <dbReference type="Google" id="ProtNLM"/>
    </source>
</evidence>
<gene>
    <name evidence="1" type="ORF">SAMN05216439_0307</name>
</gene>
<dbReference type="EMBL" id="FOAK01000014">
    <property type="protein sequence ID" value="SEL29864.1"/>
    <property type="molecule type" value="Genomic_DNA"/>
</dbReference>
<reference evidence="1 2" key="1">
    <citation type="submission" date="2016-10" db="EMBL/GenBank/DDBJ databases">
        <authorList>
            <person name="de Groot N.N."/>
        </authorList>
    </citation>
    <scope>NUCLEOTIDE SEQUENCE [LARGE SCALE GENOMIC DNA]</scope>
    <source>
        <strain evidence="1 2">DSM 11978</strain>
    </source>
</reference>
<evidence type="ECO:0000313" key="1">
    <source>
        <dbReference type="EMBL" id="SEL29864.1"/>
    </source>
</evidence>
<dbReference type="SUPFAM" id="SSF75181">
    <property type="entry name" value="Hypothetical protein MTH777 (MT0777)"/>
    <property type="match status" value="1"/>
</dbReference>
<dbReference type="Proteomes" id="UP000199506">
    <property type="component" value="Unassembled WGS sequence"/>
</dbReference>
<dbReference type="Gene3D" id="3.40.50.10160">
    <property type="entry name" value="MTH777-like"/>
    <property type="match status" value="1"/>
</dbReference>
<dbReference type="STRING" id="190974.SAMN05216439_0307"/>
<dbReference type="RefSeq" id="WP_069574377.1">
    <property type="nucleotide sequence ID" value="NZ_FOAK01000014.1"/>
</dbReference>
<dbReference type="Pfam" id="PF09001">
    <property type="entry name" value="DUF1890"/>
    <property type="match status" value="1"/>
</dbReference>
<dbReference type="OrthoDB" id="144859at2157"/>
<dbReference type="InterPro" id="IPR012033">
    <property type="entry name" value="UCP006600"/>
</dbReference>
<protein>
    <recommendedName>
        <fullName evidence="3">DUF1890 domain-containing protein</fullName>
    </recommendedName>
</protein>
<accession>A0A1H7P334</accession>
<evidence type="ECO:0000313" key="2">
    <source>
        <dbReference type="Proteomes" id="UP000199506"/>
    </source>
</evidence>
<sequence>MKALILLGCPETPAQTPMAVYVFNKLTKMGYDTTIAANPAASKLVKISDPEGLYNLNLIDLERTLGEINEGDYDLLVGFVHKDAAASFFVTFDQILNTKSIALVFSRDADEVAEFVNMIEESGSKALISAVRAFHNPSPIKVKFDKAIKEFE</sequence>